<dbReference type="AlphaFoldDB" id="A0A521EM04"/>
<dbReference type="Gene3D" id="1.10.10.10">
    <property type="entry name" value="Winged helix-like DNA-binding domain superfamily/Winged helix DNA-binding domain"/>
    <property type="match status" value="2"/>
</dbReference>
<dbReference type="Pfam" id="PF00392">
    <property type="entry name" value="GntR"/>
    <property type="match status" value="1"/>
</dbReference>
<dbReference type="InterPro" id="IPR036390">
    <property type="entry name" value="WH_DNA-bd_sf"/>
</dbReference>
<dbReference type="InterPro" id="IPR008920">
    <property type="entry name" value="TF_FadR/GntR_C"/>
</dbReference>
<dbReference type="PANTHER" id="PTHR43537:SF5">
    <property type="entry name" value="UXU OPERON TRANSCRIPTIONAL REGULATOR"/>
    <property type="match status" value="1"/>
</dbReference>
<evidence type="ECO:0000313" key="5">
    <source>
        <dbReference type="EMBL" id="SMO84957.1"/>
    </source>
</evidence>
<dbReference type="SUPFAM" id="SSF46785">
    <property type="entry name" value="Winged helix' DNA-binding domain"/>
    <property type="match status" value="2"/>
</dbReference>
<feature type="domain" description="HTH gntR-type" evidence="4">
    <location>
        <begin position="5"/>
        <end position="72"/>
    </location>
</feature>
<keyword evidence="1" id="KW-0805">Transcription regulation</keyword>
<evidence type="ECO:0000256" key="2">
    <source>
        <dbReference type="ARBA" id="ARBA00023125"/>
    </source>
</evidence>
<dbReference type="EMBL" id="FXTK01000014">
    <property type="protein sequence ID" value="SMO84957.1"/>
    <property type="molecule type" value="Genomic_DNA"/>
</dbReference>
<dbReference type="PROSITE" id="PS50949">
    <property type="entry name" value="HTH_GNTR"/>
    <property type="match status" value="1"/>
</dbReference>
<dbReference type="PANTHER" id="PTHR43537">
    <property type="entry name" value="TRANSCRIPTIONAL REGULATOR, GNTR FAMILY"/>
    <property type="match status" value="1"/>
</dbReference>
<dbReference type="GO" id="GO:0003677">
    <property type="term" value="F:DNA binding"/>
    <property type="evidence" value="ECO:0007669"/>
    <property type="project" value="UniProtKB-KW"/>
</dbReference>
<dbReference type="SMART" id="SM00345">
    <property type="entry name" value="HTH_GNTR"/>
    <property type="match status" value="2"/>
</dbReference>
<keyword evidence="2" id="KW-0238">DNA-binding</keyword>
<dbReference type="InterPro" id="IPR036388">
    <property type="entry name" value="WH-like_DNA-bd_sf"/>
</dbReference>
<dbReference type="Pfam" id="PF07729">
    <property type="entry name" value="FCD"/>
    <property type="match status" value="1"/>
</dbReference>
<evidence type="ECO:0000313" key="6">
    <source>
        <dbReference type="Proteomes" id="UP000319014"/>
    </source>
</evidence>
<reference evidence="5 6" key="1">
    <citation type="submission" date="2017-05" db="EMBL/GenBank/DDBJ databases">
        <authorList>
            <person name="Varghese N."/>
            <person name="Submissions S."/>
        </authorList>
    </citation>
    <scope>NUCLEOTIDE SEQUENCE [LARGE SCALE GENOMIC DNA]</scope>
    <source>
        <strain evidence="5 6">DSM 100094</strain>
    </source>
</reference>
<keyword evidence="6" id="KW-1185">Reference proteome</keyword>
<accession>A0A521EM04</accession>
<dbReference type="InterPro" id="IPR000524">
    <property type="entry name" value="Tscrpt_reg_HTH_GntR"/>
</dbReference>
<evidence type="ECO:0000256" key="3">
    <source>
        <dbReference type="ARBA" id="ARBA00023163"/>
    </source>
</evidence>
<evidence type="ECO:0000256" key="1">
    <source>
        <dbReference type="ARBA" id="ARBA00023015"/>
    </source>
</evidence>
<evidence type="ECO:0000259" key="4">
    <source>
        <dbReference type="PROSITE" id="PS50949"/>
    </source>
</evidence>
<dbReference type="Gene3D" id="1.20.120.530">
    <property type="entry name" value="GntR ligand-binding domain-like"/>
    <property type="match status" value="1"/>
</dbReference>
<dbReference type="RefSeq" id="WP_221930430.1">
    <property type="nucleotide sequence ID" value="NZ_FXTK01000014.1"/>
</dbReference>
<sequence>MQRKQTLAEQLRISLRTAILSGAVEPGTVLTETPLARLVGSSRVPVRRALQDLLEEGLIHRTGPHGHIVGKPGVQPLRLPLDQALAALSILHEPRISFAWQALYDDVEARIVHRSFFGRARVNELELARHYDVGRTVARDVLSQLETRGLIDKDDALRWSVVALDERRIRELYELREHLEPLAIAGALDALGDGEIDAMQARHEAAWARYSDISAAEMYDLEVDLHVNCVQRTRNRELARILQRTHCLLTLSKHTVGTRVAKLPMEAFFEEHIAVFTAMRRRDPAAVEQAVRRHIRNSVANVVARAQIVLAEGRPEPVAFIGQVIAPTCQGTNSLSP</sequence>
<organism evidence="5 6">
    <name type="scientific">Paracoccus laeviglucosivorans</name>
    <dbReference type="NCBI Taxonomy" id="1197861"/>
    <lineage>
        <taxon>Bacteria</taxon>
        <taxon>Pseudomonadati</taxon>
        <taxon>Pseudomonadota</taxon>
        <taxon>Alphaproteobacteria</taxon>
        <taxon>Rhodobacterales</taxon>
        <taxon>Paracoccaceae</taxon>
        <taxon>Paracoccus</taxon>
    </lineage>
</organism>
<gene>
    <name evidence="5" type="ORF">SAMN06265221_11422</name>
</gene>
<dbReference type="SUPFAM" id="SSF48008">
    <property type="entry name" value="GntR ligand-binding domain-like"/>
    <property type="match status" value="1"/>
</dbReference>
<name>A0A521EM04_9RHOB</name>
<protein>
    <submittedName>
        <fullName evidence="5">Transcriptional regulator, GntR family</fullName>
    </submittedName>
</protein>
<proteinExistence type="predicted"/>
<keyword evidence="3" id="KW-0804">Transcription</keyword>
<dbReference type="InterPro" id="IPR011711">
    <property type="entry name" value="GntR_C"/>
</dbReference>
<dbReference type="Proteomes" id="UP000319014">
    <property type="component" value="Unassembled WGS sequence"/>
</dbReference>
<dbReference type="GO" id="GO:0003700">
    <property type="term" value="F:DNA-binding transcription factor activity"/>
    <property type="evidence" value="ECO:0007669"/>
    <property type="project" value="InterPro"/>
</dbReference>
<dbReference type="SMART" id="SM00895">
    <property type="entry name" value="FCD"/>
    <property type="match status" value="1"/>
</dbReference>